<feature type="domain" description="C2 PI3K-type" evidence="2">
    <location>
        <begin position="17"/>
        <end position="205"/>
    </location>
</feature>
<dbReference type="OrthoDB" id="67688at2759"/>
<comment type="similarity">
    <text evidence="1">Belongs to the PI3/PI4-kinase family.</text>
</comment>
<gene>
    <name evidence="3" type="ORF">CBOVIS_LOCUS9704</name>
</gene>
<reference evidence="3 4" key="1">
    <citation type="submission" date="2020-04" db="EMBL/GenBank/DDBJ databases">
        <authorList>
            <person name="Laetsch R D."/>
            <person name="Stevens L."/>
            <person name="Kumar S."/>
            <person name="Blaxter L. M."/>
        </authorList>
    </citation>
    <scope>NUCLEOTIDE SEQUENCE [LARGE SCALE GENOMIC DNA]</scope>
</reference>
<dbReference type="Pfam" id="PF00792">
    <property type="entry name" value="PI3K_C2"/>
    <property type="match status" value="1"/>
</dbReference>
<dbReference type="SMART" id="SM00142">
    <property type="entry name" value="PI3K_C2"/>
    <property type="match status" value="1"/>
</dbReference>
<dbReference type="InterPro" id="IPR002420">
    <property type="entry name" value="PI3K-type_C2_dom"/>
</dbReference>
<accession>A0A8S1F8A6</accession>
<sequence length="293" mass="33392">MRANPTDAFCFVYSSDLQTNVQIKVIEFEGIFRDALNPTRRLSQLFAEITVYCNQRPVGYPVSTSFRSPPNSGQLARHKLIHSWNEWLTLPIRYSELSRDAFLHITVWEVDFEGMETSCSNSTFPRKLVAQSQLSLFSKRGIMKAGTIDVQMNLTTVGNPFERVPETWKYSDTNDNVDVLFKQVKRQSRGLVEDVPWLNAVISKQIETIRALHKYSTVDRNLFVVLEMAAVRFGITQYEVVYYEDETKNLRISASLGGVAIPYTRVSTADPELGFESLAEVKHSAMTRRKGST</sequence>
<dbReference type="SUPFAM" id="SSF49562">
    <property type="entry name" value="C2 domain (Calcium/lipid-binding domain, CaLB)"/>
    <property type="match status" value="1"/>
</dbReference>
<proteinExistence type="inferred from homology"/>
<evidence type="ECO:0000259" key="2">
    <source>
        <dbReference type="PROSITE" id="PS51547"/>
    </source>
</evidence>
<evidence type="ECO:0000313" key="3">
    <source>
        <dbReference type="EMBL" id="CAB3407842.1"/>
    </source>
</evidence>
<name>A0A8S1F8A6_9PELO</name>
<organism evidence="3 4">
    <name type="scientific">Caenorhabditis bovis</name>
    <dbReference type="NCBI Taxonomy" id="2654633"/>
    <lineage>
        <taxon>Eukaryota</taxon>
        <taxon>Metazoa</taxon>
        <taxon>Ecdysozoa</taxon>
        <taxon>Nematoda</taxon>
        <taxon>Chromadorea</taxon>
        <taxon>Rhabditida</taxon>
        <taxon>Rhabditina</taxon>
        <taxon>Rhabditomorpha</taxon>
        <taxon>Rhabditoidea</taxon>
        <taxon>Rhabditidae</taxon>
        <taxon>Peloderinae</taxon>
        <taxon>Caenorhabditis</taxon>
    </lineage>
</organism>
<evidence type="ECO:0000256" key="1">
    <source>
        <dbReference type="PROSITE-ProRule" id="PRU00880"/>
    </source>
</evidence>
<keyword evidence="4" id="KW-1185">Reference proteome</keyword>
<dbReference type="Proteomes" id="UP000494206">
    <property type="component" value="Unassembled WGS sequence"/>
</dbReference>
<dbReference type="Gene3D" id="2.60.40.150">
    <property type="entry name" value="C2 domain"/>
    <property type="match status" value="1"/>
</dbReference>
<dbReference type="InterPro" id="IPR035892">
    <property type="entry name" value="C2_domain_sf"/>
</dbReference>
<protein>
    <recommendedName>
        <fullName evidence="2">C2 PI3K-type domain-containing protein</fullName>
    </recommendedName>
</protein>
<evidence type="ECO:0000313" key="4">
    <source>
        <dbReference type="Proteomes" id="UP000494206"/>
    </source>
</evidence>
<dbReference type="EMBL" id="CADEPM010000006">
    <property type="protein sequence ID" value="CAB3407842.1"/>
    <property type="molecule type" value="Genomic_DNA"/>
</dbReference>
<dbReference type="PROSITE" id="PS51547">
    <property type="entry name" value="C2_PI3K"/>
    <property type="match status" value="1"/>
</dbReference>
<dbReference type="AlphaFoldDB" id="A0A8S1F8A6"/>
<comment type="caution">
    <text evidence="3">The sequence shown here is derived from an EMBL/GenBank/DDBJ whole genome shotgun (WGS) entry which is preliminary data.</text>
</comment>